<evidence type="ECO:0000256" key="2">
    <source>
        <dbReference type="ARBA" id="ARBA00023235"/>
    </source>
</evidence>
<dbReference type="GO" id="GO:0005737">
    <property type="term" value="C:cytoplasm"/>
    <property type="evidence" value="ECO:0007669"/>
    <property type="project" value="TreeGrafter"/>
</dbReference>
<comment type="caution">
    <text evidence="4">The sequence shown here is derived from an EMBL/GenBank/DDBJ whole genome shotgun (WGS) entry which is preliminary data.</text>
</comment>
<dbReference type="InterPro" id="IPR003719">
    <property type="entry name" value="Phenazine_PhzF-like"/>
</dbReference>
<dbReference type="NCBIfam" id="TIGR00654">
    <property type="entry name" value="PhzF_family"/>
    <property type="match status" value="1"/>
</dbReference>
<dbReference type="PIRSF" id="PIRSF016184">
    <property type="entry name" value="PhzC_PhzF"/>
    <property type="match status" value="1"/>
</dbReference>
<evidence type="ECO:0000256" key="1">
    <source>
        <dbReference type="ARBA" id="ARBA00008270"/>
    </source>
</evidence>
<dbReference type="RefSeq" id="WP_285613350.1">
    <property type="nucleotide sequence ID" value="NZ_BSSD01000015.1"/>
</dbReference>
<comment type="similarity">
    <text evidence="1">Belongs to the PhzF family.</text>
</comment>
<dbReference type="Pfam" id="PF02567">
    <property type="entry name" value="PhzC-PhzF"/>
    <property type="match status" value="1"/>
</dbReference>
<feature type="active site" evidence="3">
    <location>
        <position position="44"/>
    </location>
</feature>
<dbReference type="AlphaFoldDB" id="A0A9W6QRK7"/>
<accession>A0A9W6QRK7</accession>
<protein>
    <submittedName>
        <fullName evidence="4">Isomerase</fullName>
    </submittedName>
</protein>
<dbReference type="Gene3D" id="3.10.310.10">
    <property type="entry name" value="Diaminopimelate Epimerase, Chain A, domain 1"/>
    <property type="match status" value="2"/>
</dbReference>
<sequence>MDVYVVDSFTDRPFRGNPAAVVLLTEDRPVEWMQAVAAEMNHSETAFVDMRGEDPIPLRWFTPVAEVDLCGHATLAAAHVLGGDRRFTTRSGVLTATATDDGIELDFPADPLQPVEPPAALVAALPGVTVLEVHRGREDFLVRVASADEVRALRPDLSAFASDSSRGVIVTAPGDQGADFVSRCFYPAVGIDEDPVTGSAHCTLAAHWGPELDKTLLVGNQLSARGGTVAVRVDGDRVRLTGQAVTVLSGRLTC</sequence>
<keyword evidence="5" id="KW-1185">Reference proteome</keyword>
<evidence type="ECO:0000313" key="5">
    <source>
        <dbReference type="Proteomes" id="UP001165042"/>
    </source>
</evidence>
<reference evidence="4" key="1">
    <citation type="submission" date="2023-02" db="EMBL/GenBank/DDBJ databases">
        <title>Actinokineospora globicatena NBRC 15670.</title>
        <authorList>
            <person name="Ichikawa N."/>
            <person name="Sato H."/>
            <person name="Tonouchi N."/>
        </authorList>
    </citation>
    <scope>NUCLEOTIDE SEQUENCE</scope>
    <source>
        <strain evidence="4">NBRC 15670</strain>
    </source>
</reference>
<dbReference type="PANTHER" id="PTHR13774">
    <property type="entry name" value="PHENAZINE BIOSYNTHESIS PROTEIN"/>
    <property type="match status" value="1"/>
</dbReference>
<proteinExistence type="inferred from homology"/>
<dbReference type="GO" id="GO:0016853">
    <property type="term" value="F:isomerase activity"/>
    <property type="evidence" value="ECO:0007669"/>
    <property type="project" value="UniProtKB-KW"/>
</dbReference>
<evidence type="ECO:0000313" key="4">
    <source>
        <dbReference type="EMBL" id="GLW95596.1"/>
    </source>
</evidence>
<dbReference type="Proteomes" id="UP001165042">
    <property type="component" value="Unassembled WGS sequence"/>
</dbReference>
<dbReference type="EMBL" id="BSSD01000015">
    <property type="protein sequence ID" value="GLW95596.1"/>
    <property type="molecule type" value="Genomic_DNA"/>
</dbReference>
<dbReference type="PANTHER" id="PTHR13774:SF17">
    <property type="entry name" value="PHENAZINE BIOSYNTHESIS-LIKE DOMAIN-CONTAINING PROTEIN"/>
    <property type="match status" value="1"/>
</dbReference>
<gene>
    <name evidence="4" type="ORF">Aglo03_64120</name>
</gene>
<name>A0A9W6QRK7_9PSEU</name>
<keyword evidence="2 4" id="KW-0413">Isomerase</keyword>
<organism evidence="4 5">
    <name type="scientific">Actinokineospora globicatena</name>
    <dbReference type="NCBI Taxonomy" id="103729"/>
    <lineage>
        <taxon>Bacteria</taxon>
        <taxon>Bacillati</taxon>
        <taxon>Actinomycetota</taxon>
        <taxon>Actinomycetes</taxon>
        <taxon>Pseudonocardiales</taxon>
        <taxon>Pseudonocardiaceae</taxon>
        <taxon>Actinokineospora</taxon>
    </lineage>
</organism>
<evidence type="ECO:0000256" key="3">
    <source>
        <dbReference type="PIRSR" id="PIRSR016184-1"/>
    </source>
</evidence>
<dbReference type="SUPFAM" id="SSF54506">
    <property type="entry name" value="Diaminopimelate epimerase-like"/>
    <property type="match status" value="1"/>
</dbReference>